<feature type="signal peptide" evidence="1">
    <location>
        <begin position="1"/>
        <end position="20"/>
    </location>
</feature>
<evidence type="ECO:0000313" key="4">
    <source>
        <dbReference type="Proteomes" id="UP000255264"/>
    </source>
</evidence>
<accession>A0A377IZB2</accession>
<dbReference type="EMBL" id="UGHS01000003">
    <property type="protein sequence ID" value="STO92980.1"/>
    <property type="molecule type" value="Genomic_DNA"/>
</dbReference>
<feature type="chain" id="PRO_5016663818" evidence="1">
    <location>
        <begin position="21"/>
        <end position="303"/>
    </location>
</feature>
<evidence type="ECO:0000313" key="3">
    <source>
        <dbReference type="EMBL" id="STO92980.1"/>
    </source>
</evidence>
<dbReference type="AlphaFoldDB" id="A0A377IZB2"/>
<feature type="domain" description="DUF3298" evidence="2">
    <location>
        <begin position="202"/>
        <end position="276"/>
    </location>
</feature>
<name>A0A377IZB2_9PAST</name>
<dbReference type="OrthoDB" id="6697831at2"/>
<dbReference type="Proteomes" id="UP000255264">
    <property type="component" value="Unassembled WGS sequence"/>
</dbReference>
<sequence length="303" mass="35218">MLIKKALLSICIFTTLLSTAGCEDKEAKAMIERQAQIINQLTTENTQLKEKNENLIPAILVNKEVIFEKLEKINYPKSQEHWFDGHSAPISLNIWGLKTNITWLNELLWTELMQSEFSENTPKTREQAVARYETLFNQIKSDMQAQPEIGFSRNAWLGFIGQKEKLSTFFIGYYSYEGGAHGVGGKQYLTVDMNRRQVVNFSDVFDEKKLPEIKELLWRIYTDFGNVNEEQVFTPKADFEVSKNFYLAHDGIHFIYHVYEIAPYVAGEQELTVSWDWFLEGNLLKPEFIQQQYYDLTPAPIVE</sequence>
<dbReference type="RefSeq" id="WP_115002930.1">
    <property type="nucleotide sequence ID" value="NZ_UGHS01000003.1"/>
</dbReference>
<evidence type="ECO:0000259" key="2">
    <source>
        <dbReference type="Pfam" id="PF11738"/>
    </source>
</evidence>
<protein>
    <submittedName>
        <fullName evidence="3">Protein of uncharacterized function (DUF3298)</fullName>
    </submittedName>
</protein>
<gene>
    <name evidence="3" type="ORF">NCTC13335_00838</name>
</gene>
<evidence type="ECO:0000256" key="1">
    <source>
        <dbReference type="SAM" id="SignalP"/>
    </source>
</evidence>
<dbReference type="Gene3D" id="3.30.565.40">
    <property type="entry name" value="Fervidobacterium nodosum Rt17-B1 like"/>
    <property type="match status" value="1"/>
</dbReference>
<dbReference type="InterPro" id="IPR037126">
    <property type="entry name" value="PdaC/RsiV-like_sf"/>
</dbReference>
<reference evidence="3 4" key="1">
    <citation type="submission" date="2018-06" db="EMBL/GenBank/DDBJ databases">
        <authorList>
            <consortium name="Pathogen Informatics"/>
            <person name="Doyle S."/>
        </authorList>
    </citation>
    <scope>NUCLEOTIDE SEQUENCE [LARGE SCALE GENOMIC DNA]</scope>
    <source>
        <strain evidence="3 4">NCTC13335</strain>
    </source>
</reference>
<dbReference type="Gene3D" id="3.90.640.20">
    <property type="entry name" value="Heat-shock cognate protein, ATPase"/>
    <property type="match status" value="1"/>
</dbReference>
<keyword evidence="1" id="KW-0732">Signal</keyword>
<dbReference type="Pfam" id="PF11738">
    <property type="entry name" value="DUF3298"/>
    <property type="match status" value="1"/>
</dbReference>
<keyword evidence="4" id="KW-1185">Reference proteome</keyword>
<proteinExistence type="predicted"/>
<dbReference type="InterPro" id="IPR021729">
    <property type="entry name" value="DUF3298"/>
</dbReference>
<organism evidence="3 4">
    <name type="scientific">Haemophilus pittmaniae</name>
    <dbReference type="NCBI Taxonomy" id="249188"/>
    <lineage>
        <taxon>Bacteria</taxon>
        <taxon>Pseudomonadati</taxon>
        <taxon>Pseudomonadota</taxon>
        <taxon>Gammaproteobacteria</taxon>
        <taxon>Pasteurellales</taxon>
        <taxon>Pasteurellaceae</taxon>
        <taxon>Haemophilus</taxon>
    </lineage>
</organism>
<dbReference type="PROSITE" id="PS51257">
    <property type="entry name" value="PROKAR_LIPOPROTEIN"/>
    <property type="match status" value="1"/>
</dbReference>